<dbReference type="OrthoDB" id="191139at2759"/>
<reference evidence="3" key="1">
    <citation type="submission" date="2022-07" db="EMBL/GenBank/DDBJ databases">
        <authorList>
            <person name="Macas J."/>
            <person name="Novak P."/>
            <person name="Neumann P."/>
        </authorList>
    </citation>
    <scope>NUCLEOTIDE SEQUENCE</scope>
</reference>
<accession>A0A9P1ENC4</accession>
<sequence length="111" mass="12543">MSVKCDALIRRGEQIRKFLIGDAAPVHVIQRCTINFGMKSIYHEMLSRKINLKSILTPSTTGDIVGFIVGLTNEIRKLLIGDASPLHVIHRCTINFGMRSMQKLKKETHQL</sequence>
<evidence type="ECO:0000256" key="1">
    <source>
        <dbReference type="ARBA" id="ARBA00004308"/>
    </source>
</evidence>
<evidence type="ECO:0000313" key="3">
    <source>
        <dbReference type="EMBL" id="CAH9116313.1"/>
    </source>
</evidence>
<dbReference type="PANTHER" id="PTHR31651:SF33">
    <property type="entry name" value="PROTEIN PIN-LIKES 1"/>
    <property type="match status" value="1"/>
</dbReference>
<evidence type="ECO:0000256" key="2">
    <source>
        <dbReference type="ARBA" id="ARBA00022448"/>
    </source>
</evidence>
<dbReference type="PANTHER" id="PTHR31651">
    <property type="match status" value="1"/>
</dbReference>
<comment type="caution">
    <text evidence="3">The sequence shown here is derived from an EMBL/GenBank/DDBJ whole genome shotgun (WGS) entry which is preliminary data.</text>
</comment>
<dbReference type="AlphaFoldDB" id="A0A9P1ENC4"/>
<comment type="subcellular location">
    <subcellularLocation>
        <location evidence="1">Endomembrane system</location>
    </subcellularLocation>
</comment>
<keyword evidence="4" id="KW-1185">Reference proteome</keyword>
<dbReference type="InterPro" id="IPR045033">
    <property type="entry name" value="PILS1/3/4/5/7"/>
</dbReference>
<organism evidence="3 4">
    <name type="scientific">Cuscuta europaea</name>
    <name type="common">European dodder</name>
    <dbReference type="NCBI Taxonomy" id="41803"/>
    <lineage>
        <taxon>Eukaryota</taxon>
        <taxon>Viridiplantae</taxon>
        <taxon>Streptophyta</taxon>
        <taxon>Embryophyta</taxon>
        <taxon>Tracheophyta</taxon>
        <taxon>Spermatophyta</taxon>
        <taxon>Magnoliopsida</taxon>
        <taxon>eudicotyledons</taxon>
        <taxon>Gunneridae</taxon>
        <taxon>Pentapetalae</taxon>
        <taxon>asterids</taxon>
        <taxon>lamiids</taxon>
        <taxon>Solanales</taxon>
        <taxon>Convolvulaceae</taxon>
        <taxon>Cuscuteae</taxon>
        <taxon>Cuscuta</taxon>
        <taxon>Cuscuta subgen. Cuscuta</taxon>
    </lineage>
</organism>
<keyword evidence="2" id="KW-0813">Transport</keyword>
<name>A0A9P1ENC4_CUSEU</name>
<dbReference type="Proteomes" id="UP001152484">
    <property type="component" value="Unassembled WGS sequence"/>
</dbReference>
<gene>
    <name evidence="3" type="ORF">CEURO_LOCUS21100</name>
</gene>
<evidence type="ECO:0000313" key="4">
    <source>
        <dbReference type="Proteomes" id="UP001152484"/>
    </source>
</evidence>
<dbReference type="EMBL" id="CAMAPE010000070">
    <property type="protein sequence ID" value="CAH9116313.1"/>
    <property type="molecule type" value="Genomic_DNA"/>
</dbReference>
<dbReference type="GO" id="GO:0080162">
    <property type="term" value="P:endoplasmic reticulum to cytosol auxin transport"/>
    <property type="evidence" value="ECO:0007669"/>
    <property type="project" value="InterPro"/>
</dbReference>
<protein>
    <submittedName>
        <fullName evidence="3">Uncharacterized protein</fullName>
    </submittedName>
</protein>
<proteinExistence type="predicted"/>
<dbReference type="GO" id="GO:0012505">
    <property type="term" value="C:endomembrane system"/>
    <property type="evidence" value="ECO:0007669"/>
    <property type="project" value="UniProtKB-SubCell"/>
</dbReference>